<gene>
    <name evidence="9" type="ORF">F1189_17720</name>
</gene>
<evidence type="ECO:0000259" key="8">
    <source>
        <dbReference type="Pfam" id="PF09924"/>
    </source>
</evidence>
<feature type="transmembrane region" description="Helical" evidence="7">
    <location>
        <begin position="399"/>
        <end position="416"/>
    </location>
</feature>
<proteinExistence type="predicted"/>
<evidence type="ECO:0000256" key="2">
    <source>
        <dbReference type="ARBA" id="ARBA00022475"/>
    </source>
</evidence>
<dbReference type="InterPro" id="IPR024320">
    <property type="entry name" value="LPG_synthase_C"/>
</dbReference>
<feature type="transmembrane region" description="Helical" evidence="7">
    <location>
        <begin position="276"/>
        <end position="300"/>
    </location>
</feature>
<dbReference type="GO" id="GO:0005886">
    <property type="term" value="C:plasma membrane"/>
    <property type="evidence" value="ECO:0007669"/>
    <property type="project" value="UniProtKB-SubCell"/>
</dbReference>
<accession>A0A5M6ITI9</accession>
<keyword evidence="4 7" id="KW-0812">Transmembrane</keyword>
<feature type="transmembrane region" description="Helical" evidence="7">
    <location>
        <begin position="237"/>
        <end position="256"/>
    </location>
</feature>
<feature type="domain" description="Phosphatidylglycerol lysyltransferase C-terminal" evidence="8">
    <location>
        <begin position="551"/>
        <end position="625"/>
    </location>
</feature>
<keyword evidence="10" id="KW-1185">Reference proteome</keyword>
<keyword evidence="2" id="KW-1003">Cell membrane</keyword>
<keyword evidence="3" id="KW-0808">Transferase</keyword>
<feature type="transmembrane region" description="Helical" evidence="7">
    <location>
        <begin position="47"/>
        <end position="66"/>
    </location>
</feature>
<feature type="transmembrane region" description="Helical" evidence="7">
    <location>
        <begin position="125"/>
        <end position="147"/>
    </location>
</feature>
<evidence type="ECO:0000313" key="9">
    <source>
        <dbReference type="EMBL" id="KAA5610765.1"/>
    </source>
</evidence>
<feature type="transmembrane region" description="Helical" evidence="7">
    <location>
        <begin position="6"/>
        <end position="26"/>
    </location>
</feature>
<dbReference type="Pfam" id="PF03706">
    <property type="entry name" value="LPG_synthase_TM"/>
    <property type="match status" value="1"/>
</dbReference>
<feature type="transmembrane region" description="Helical" evidence="7">
    <location>
        <begin position="373"/>
        <end position="392"/>
    </location>
</feature>
<dbReference type="GO" id="GO:0055091">
    <property type="term" value="P:phospholipid homeostasis"/>
    <property type="evidence" value="ECO:0007669"/>
    <property type="project" value="TreeGrafter"/>
</dbReference>
<dbReference type="Proteomes" id="UP000325255">
    <property type="component" value="Unassembled WGS sequence"/>
</dbReference>
<dbReference type="OrthoDB" id="145485at2"/>
<organism evidence="9 10">
    <name type="scientific">Rhodovastum atsumiense</name>
    <dbReference type="NCBI Taxonomy" id="504468"/>
    <lineage>
        <taxon>Bacteria</taxon>
        <taxon>Pseudomonadati</taxon>
        <taxon>Pseudomonadota</taxon>
        <taxon>Alphaproteobacteria</taxon>
        <taxon>Acetobacterales</taxon>
        <taxon>Acetobacteraceae</taxon>
        <taxon>Rhodovastum</taxon>
    </lineage>
</organism>
<comment type="subcellular location">
    <subcellularLocation>
        <location evidence="1">Cell membrane</location>
        <topology evidence="1">Multi-pass membrane protein</topology>
    </subcellularLocation>
</comment>
<reference evidence="9 10" key="1">
    <citation type="submission" date="2019-09" db="EMBL/GenBank/DDBJ databases">
        <title>Genome sequence of Rhodovastum atsumiense, a diverse member of the Acetobacteraceae family of non-sulfur purple photosynthetic bacteria.</title>
        <authorList>
            <person name="Meyer T."/>
            <person name="Kyndt J."/>
        </authorList>
    </citation>
    <scope>NUCLEOTIDE SEQUENCE [LARGE SCALE GENOMIC DNA]</scope>
    <source>
        <strain evidence="9 10">DSM 21279</strain>
    </source>
</reference>
<feature type="transmembrane region" description="Helical" evidence="7">
    <location>
        <begin position="200"/>
        <end position="225"/>
    </location>
</feature>
<evidence type="ECO:0000256" key="5">
    <source>
        <dbReference type="ARBA" id="ARBA00022989"/>
    </source>
</evidence>
<feature type="transmembrane region" description="Helical" evidence="7">
    <location>
        <begin position="159"/>
        <end position="180"/>
    </location>
</feature>
<comment type="caution">
    <text evidence="9">The sequence shown here is derived from an EMBL/GenBank/DDBJ whole genome shotgun (WGS) entry which is preliminary data.</text>
</comment>
<dbReference type="RefSeq" id="WP_150042201.1">
    <property type="nucleotide sequence ID" value="NZ_OW485601.1"/>
</dbReference>
<keyword evidence="5 7" id="KW-1133">Transmembrane helix</keyword>
<dbReference type="Pfam" id="PF09924">
    <property type="entry name" value="LPG_synthase_C"/>
    <property type="match status" value="1"/>
</dbReference>
<dbReference type="PANTHER" id="PTHR34697:SF2">
    <property type="entry name" value="PHOSPHATIDYLGLYCEROL LYSYLTRANSFERASE"/>
    <property type="match status" value="1"/>
</dbReference>
<keyword evidence="6 7" id="KW-0472">Membrane</keyword>
<dbReference type="GO" id="GO:0016755">
    <property type="term" value="F:aminoacyltransferase activity"/>
    <property type="evidence" value="ECO:0007669"/>
    <property type="project" value="TreeGrafter"/>
</dbReference>
<evidence type="ECO:0000313" key="10">
    <source>
        <dbReference type="Proteomes" id="UP000325255"/>
    </source>
</evidence>
<dbReference type="InterPro" id="IPR022791">
    <property type="entry name" value="L-PG_synthase/AglD"/>
</dbReference>
<dbReference type="EMBL" id="VWPK01000028">
    <property type="protein sequence ID" value="KAA5610765.1"/>
    <property type="molecule type" value="Genomic_DNA"/>
</dbReference>
<feature type="transmembrane region" description="Helical" evidence="7">
    <location>
        <begin position="498"/>
        <end position="517"/>
    </location>
</feature>
<evidence type="ECO:0000256" key="1">
    <source>
        <dbReference type="ARBA" id="ARBA00004651"/>
    </source>
</evidence>
<evidence type="ECO:0000256" key="6">
    <source>
        <dbReference type="ARBA" id="ARBA00023136"/>
    </source>
</evidence>
<protein>
    <submittedName>
        <fullName evidence="9">Lysylphosphatidylglycerol synthetase family protein</fullName>
    </submittedName>
</protein>
<feature type="transmembrane region" description="Helical" evidence="7">
    <location>
        <begin position="331"/>
        <end position="353"/>
    </location>
</feature>
<dbReference type="InterPro" id="IPR051211">
    <property type="entry name" value="PG_lysyltransferase"/>
</dbReference>
<evidence type="ECO:0000256" key="4">
    <source>
        <dbReference type="ARBA" id="ARBA00022692"/>
    </source>
</evidence>
<feature type="transmembrane region" description="Helical" evidence="7">
    <location>
        <begin position="422"/>
        <end position="442"/>
    </location>
</feature>
<dbReference type="PANTHER" id="PTHR34697">
    <property type="entry name" value="PHOSPHATIDYLGLYCEROL LYSYLTRANSFERASE"/>
    <property type="match status" value="1"/>
</dbReference>
<name>A0A5M6ITI9_9PROT</name>
<evidence type="ECO:0000256" key="3">
    <source>
        <dbReference type="ARBA" id="ARBA00022679"/>
    </source>
</evidence>
<feature type="transmembrane region" description="Helical" evidence="7">
    <location>
        <begin position="454"/>
        <end position="472"/>
    </location>
</feature>
<sequence>MLKRWLRHLPAILGVVLLIGAIYVVQKEFRSLKIEDIARALEGIPREALAISFGWTLLSYGILTFYDRLGTYYAGRPVSYGKVAFASFCAYSLAHNLGFAAVSGAAVRYRLYAHWGLTPLQIAKVVAFCSLTFGLGGMVLGGIVLFVEPEAVPFFGQHLPTWVMYAIGLLLWAIVAAYITLSRMTPHLRLFGHEIELPGWRMAIVQVMLATVDVAVTAAIVHALLPEAQGMNYIRFLGVYVASYTAGLAANIPGGIGVFDTAMLLGLSPYMDPPQIVGAIVVFRLYYYIIPLFLAGGLFAGNEILLRGRSLLKAPPGRRGVAVARWSEPDFVVAAVTGAVGICGALLLGLGVLQHRPDFSWIDPDFGEVASQAGEFAPSLIGAALMVCAIALSQRVTLAWGLTIGLLLLAAAFTVVQGQPVWIPGLLVLAALLIAPFRSAFYRHARLLTGKLDASVVVPLLTLIGCVLALVANEKHVRWLADNSWWEVVLSPELSNSLRATVALAVLLALLALWRLLRPGRVGYLRWGAEARLRYASLGTDPPARADGIIWGEAERAGIPFRRVGRVMLGLGDPAGADSDRVSAIWRLRDLARQEGLTPAIWRAERGLLKVYADLGLAALPLGPDGMPLGDAEDEEGPHATHYLVCRAERDLSTLLPLLPQLDHPEQAAAE</sequence>
<dbReference type="AlphaFoldDB" id="A0A5M6ITI9"/>
<evidence type="ECO:0000256" key="7">
    <source>
        <dbReference type="SAM" id="Phobius"/>
    </source>
</evidence>